<dbReference type="GeneID" id="38780869"/>
<evidence type="ECO:0000259" key="10">
    <source>
        <dbReference type="PROSITE" id="PS51192"/>
    </source>
</evidence>
<dbReference type="PANTHER" id="PTHR13710:SF105">
    <property type="entry name" value="ATP-DEPENDENT DNA HELICASE Q1"/>
    <property type="match status" value="1"/>
</dbReference>
<evidence type="ECO:0000256" key="3">
    <source>
        <dbReference type="ARBA" id="ARBA00022801"/>
    </source>
</evidence>
<organism evidence="12 13">
    <name type="scientific">Sparassis crispa</name>
    <dbReference type="NCBI Taxonomy" id="139825"/>
    <lineage>
        <taxon>Eukaryota</taxon>
        <taxon>Fungi</taxon>
        <taxon>Dikarya</taxon>
        <taxon>Basidiomycota</taxon>
        <taxon>Agaricomycotina</taxon>
        <taxon>Agaricomycetes</taxon>
        <taxon>Polyporales</taxon>
        <taxon>Sparassidaceae</taxon>
        <taxon>Sparassis</taxon>
    </lineage>
</organism>
<keyword evidence="6" id="KW-0413">Isomerase</keyword>
<evidence type="ECO:0000313" key="12">
    <source>
        <dbReference type="EMBL" id="GBE83952.1"/>
    </source>
</evidence>
<keyword evidence="13" id="KW-1185">Reference proteome</keyword>
<feature type="compositionally biased region" description="Acidic residues" evidence="9">
    <location>
        <begin position="452"/>
        <end position="477"/>
    </location>
</feature>
<dbReference type="InterPro" id="IPR002464">
    <property type="entry name" value="DNA/RNA_helicase_DEAH_CS"/>
</dbReference>
<dbReference type="RefSeq" id="XP_027614865.1">
    <property type="nucleotide sequence ID" value="XM_027759064.1"/>
</dbReference>
<gene>
    <name evidence="12" type="ORF">SCP_0510110</name>
</gene>
<dbReference type="InParanoid" id="A0A401GP22"/>
<dbReference type="InterPro" id="IPR027417">
    <property type="entry name" value="P-loop_NTPase"/>
</dbReference>
<dbReference type="SUPFAM" id="SSF52540">
    <property type="entry name" value="P-loop containing nucleoside triphosphate hydrolases"/>
    <property type="match status" value="1"/>
</dbReference>
<comment type="similarity">
    <text evidence="1">Belongs to the helicase family. RecQ subfamily.</text>
</comment>
<comment type="caution">
    <text evidence="12">The sequence shown here is derived from an EMBL/GenBank/DDBJ whole genome shotgun (WGS) entry which is preliminary data.</text>
</comment>
<evidence type="ECO:0000259" key="11">
    <source>
        <dbReference type="PROSITE" id="PS51194"/>
    </source>
</evidence>
<dbReference type="STRING" id="139825.A0A401GP22"/>
<dbReference type="OrthoDB" id="2499463at2759"/>
<feature type="region of interest" description="Disordered" evidence="9">
    <location>
        <begin position="450"/>
        <end position="488"/>
    </location>
</feature>
<dbReference type="PANTHER" id="PTHR13710">
    <property type="entry name" value="DNA HELICASE RECQ FAMILY MEMBER"/>
    <property type="match status" value="1"/>
</dbReference>
<keyword evidence="5" id="KW-0238">DNA-binding</keyword>
<evidence type="ECO:0000256" key="6">
    <source>
        <dbReference type="ARBA" id="ARBA00023235"/>
    </source>
</evidence>
<dbReference type="GO" id="GO:0016787">
    <property type="term" value="F:hydrolase activity"/>
    <property type="evidence" value="ECO:0007669"/>
    <property type="project" value="UniProtKB-KW"/>
</dbReference>
<dbReference type="GO" id="GO:0003677">
    <property type="term" value="F:DNA binding"/>
    <property type="evidence" value="ECO:0007669"/>
    <property type="project" value="UniProtKB-KW"/>
</dbReference>
<dbReference type="PROSITE" id="PS00690">
    <property type="entry name" value="DEAH_ATP_HELICASE"/>
    <property type="match status" value="1"/>
</dbReference>
<dbReference type="GO" id="GO:0043138">
    <property type="term" value="F:3'-5' DNA helicase activity"/>
    <property type="evidence" value="ECO:0007669"/>
    <property type="project" value="UniProtKB-EC"/>
</dbReference>
<dbReference type="GO" id="GO:0005694">
    <property type="term" value="C:chromosome"/>
    <property type="evidence" value="ECO:0007669"/>
    <property type="project" value="TreeGrafter"/>
</dbReference>
<evidence type="ECO:0000256" key="7">
    <source>
        <dbReference type="ARBA" id="ARBA00034617"/>
    </source>
</evidence>
<dbReference type="GO" id="GO:0005737">
    <property type="term" value="C:cytoplasm"/>
    <property type="evidence" value="ECO:0007669"/>
    <property type="project" value="TreeGrafter"/>
</dbReference>
<dbReference type="AlphaFoldDB" id="A0A401GP22"/>
<evidence type="ECO:0000256" key="5">
    <source>
        <dbReference type="ARBA" id="ARBA00023125"/>
    </source>
</evidence>
<dbReference type="InterPro" id="IPR011545">
    <property type="entry name" value="DEAD/DEAH_box_helicase_dom"/>
</dbReference>
<reference evidence="12 13" key="1">
    <citation type="journal article" date="2018" name="Sci. Rep.">
        <title>Genome sequence of the cauliflower mushroom Sparassis crispa (Hanabiratake) and its association with beneficial usage.</title>
        <authorList>
            <person name="Kiyama R."/>
            <person name="Furutani Y."/>
            <person name="Kawaguchi K."/>
            <person name="Nakanishi T."/>
        </authorList>
    </citation>
    <scope>NUCLEOTIDE SEQUENCE [LARGE SCALE GENOMIC DNA]</scope>
</reference>
<accession>A0A401GP22</accession>
<evidence type="ECO:0000256" key="1">
    <source>
        <dbReference type="ARBA" id="ARBA00005446"/>
    </source>
</evidence>
<evidence type="ECO:0000256" key="8">
    <source>
        <dbReference type="ARBA" id="ARBA00034808"/>
    </source>
</evidence>
<feature type="domain" description="Helicase ATP-binding" evidence="10">
    <location>
        <begin position="1"/>
        <end position="150"/>
    </location>
</feature>
<dbReference type="EC" id="5.6.2.4" evidence="8"/>
<keyword evidence="4" id="KW-0067">ATP-binding</keyword>
<dbReference type="Pfam" id="PF00271">
    <property type="entry name" value="Helicase_C"/>
    <property type="match status" value="1"/>
</dbReference>
<dbReference type="InterPro" id="IPR001650">
    <property type="entry name" value="Helicase_C-like"/>
</dbReference>
<name>A0A401GP22_9APHY</name>
<dbReference type="EMBL" id="BFAD01000005">
    <property type="protein sequence ID" value="GBE83952.1"/>
    <property type="molecule type" value="Genomic_DNA"/>
</dbReference>
<keyword evidence="2" id="KW-0547">Nucleotide-binding</keyword>
<dbReference type="GO" id="GO:0006310">
    <property type="term" value="P:DNA recombination"/>
    <property type="evidence" value="ECO:0007669"/>
    <property type="project" value="TreeGrafter"/>
</dbReference>
<dbReference type="PROSITE" id="PS51194">
    <property type="entry name" value="HELICASE_CTER"/>
    <property type="match status" value="1"/>
</dbReference>
<dbReference type="InterPro" id="IPR014001">
    <property type="entry name" value="Helicase_ATP-bd"/>
</dbReference>
<dbReference type="Pfam" id="PF00270">
    <property type="entry name" value="DEAD"/>
    <property type="match status" value="1"/>
</dbReference>
<proteinExistence type="inferred from homology"/>
<dbReference type="GO" id="GO:0006281">
    <property type="term" value="P:DNA repair"/>
    <property type="evidence" value="ECO:0007669"/>
    <property type="project" value="TreeGrafter"/>
</dbReference>
<evidence type="ECO:0000313" key="13">
    <source>
        <dbReference type="Proteomes" id="UP000287166"/>
    </source>
</evidence>
<comment type="catalytic activity">
    <reaction evidence="7">
        <text>Couples ATP hydrolysis with the unwinding of duplex DNA by translocating in the 3'-5' direction.</text>
        <dbReference type="EC" id="5.6.2.4"/>
    </reaction>
</comment>
<dbReference type="Proteomes" id="UP000287166">
    <property type="component" value="Unassembled WGS sequence"/>
</dbReference>
<sequence>MPLFDDDTHEKIVLVISPLNALEHDQAERFKSMGLEATAVNGEVYNPRLHKEIVSGKYRLLLTSPEMCLEHAAFSALMRSPEFMKNIASIVVDEAHCISQWGGDFRKKFAELEKLRSFVPRHIPFLITSATLPPPVLSEVHSKLHFDAESTFHLNLGNDRPNITPIVQRLSGGASALNNLDFLVKDAASGTLLTRTIVFFNTRKLAQAASEYLQSKLPDDMKDQVNFLHACRTKNARKRVMKEFREGKINILCATEAAGMGMDIQDIIISVQYMLPSSLSVWLQRAGRAGRSGALAFAIFFVEPSVFQKKGAKKRSKKKTTTEEEHELLEAIERLQVEPEQEGEIAGTNVEYKKKTEQGLRDWIDAVDCRRHVTDRYFSNPPASPDLQALMKTVDSEGQQEDVDDTVFICEQASSFPCCDNCVKKRRKAGEELSDGEMHVMNYINLLGGFTEDSDQDWDNEGDEDEDDEDEEVPDADEMPREFDHLAH</sequence>
<evidence type="ECO:0000256" key="2">
    <source>
        <dbReference type="ARBA" id="ARBA00022741"/>
    </source>
</evidence>
<evidence type="ECO:0000256" key="9">
    <source>
        <dbReference type="SAM" id="MobiDB-lite"/>
    </source>
</evidence>
<dbReference type="GO" id="GO:0009378">
    <property type="term" value="F:four-way junction helicase activity"/>
    <property type="evidence" value="ECO:0007669"/>
    <property type="project" value="TreeGrafter"/>
</dbReference>
<feature type="domain" description="Helicase C-terminal" evidence="11">
    <location>
        <begin position="179"/>
        <end position="361"/>
    </location>
</feature>
<feature type="compositionally biased region" description="Basic and acidic residues" evidence="9">
    <location>
        <begin position="478"/>
        <end position="488"/>
    </location>
</feature>
<dbReference type="GO" id="GO:0005524">
    <property type="term" value="F:ATP binding"/>
    <property type="evidence" value="ECO:0007669"/>
    <property type="project" value="UniProtKB-KW"/>
</dbReference>
<dbReference type="SMART" id="SM00490">
    <property type="entry name" value="HELICc"/>
    <property type="match status" value="1"/>
</dbReference>
<protein>
    <recommendedName>
        <fullName evidence="8">DNA 3'-5' helicase</fullName>
        <ecNumber evidence="8">5.6.2.4</ecNumber>
    </recommendedName>
</protein>
<keyword evidence="3" id="KW-0378">Hydrolase</keyword>
<dbReference type="PROSITE" id="PS51192">
    <property type="entry name" value="HELICASE_ATP_BIND_1"/>
    <property type="match status" value="1"/>
</dbReference>
<dbReference type="Gene3D" id="3.40.50.300">
    <property type="entry name" value="P-loop containing nucleotide triphosphate hydrolases"/>
    <property type="match status" value="2"/>
</dbReference>
<evidence type="ECO:0000256" key="4">
    <source>
        <dbReference type="ARBA" id="ARBA00022840"/>
    </source>
</evidence>